<dbReference type="Gene3D" id="3.90.1410.10">
    <property type="entry name" value="set domain protein methyltransferase, domain 1"/>
    <property type="match status" value="1"/>
</dbReference>
<sequence>MDAHNEFVRWATEKGVELSGVEPRKIPGRGVGMVATERLEEDQILLQVPTSLLRTVDTVPSSIRKKLPSHMSVHGLLAADLALDKSRTYKLWNAVIPSKSEMEDSCPLAWVAELQTYLPSPAAERLRKQQSKFARDWDEVRLAFSALREDDYRYAWLLVNTRTFYYSTPKTEKLYHKDDRMALQPVADLFNHADEGCAVAFDAESFTIRANRVYEAGEEVFICYGRHANDFLLAEYGFVLEENRWDEVGLDEPVLSYLSGEQRADLEDAGFSGNYRLDADTVCYRTQVAVRRMCMPVERWRRLVDGLEDAEVLKGKVNGLIAKLLRAYEKDVLGIIAELEGMKDGTADQRGLLIQRWSQVRVLVEDTIRRLEGETT</sequence>
<accession>A0AA38RZN6</accession>
<gene>
    <name evidence="2" type="ORF">NKR19_g2071</name>
</gene>
<dbReference type="PROSITE" id="PS50280">
    <property type="entry name" value="SET"/>
    <property type="match status" value="1"/>
</dbReference>
<feature type="domain" description="SET" evidence="1">
    <location>
        <begin position="19"/>
        <end position="225"/>
    </location>
</feature>
<dbReference type="SUPFAM" id="SSF82199">
    <property type="entry name" value="SET domain"/>
    <property type="match status" value="1"/>
</dbReference>
<dbReference type="InterPro" id="IPR050600">
    <property type="entry name" value="SETD3_SETD6_MTase"/>
</dbReference>
<reference evidence="2" key="1">
    <citation type="submission" date="2022-07" db="EMBL/GenBank/DDBJ databases">
        <title>Fungi with potential for degradation of polypropylene.</title>
        <authorList>
            <person name="Gostincar C."/>
        </authorList>
    </citation>
    <scope>NUCLEOTIDE SEQUENCE</scope>
    <source>
        <strain evidence="2">EXF-13287</strain>
    </source>
</reference>
<dbReference type="Pfam" id="PF00856">
    <property type="entry name" value="SET"/>
    <property type="match status" value="1"/>
</dbReference>
<name>A0AA38RZN6_9PEZI</name>
<dbReference type="InterPro" id="IPR046341">
    <property type="entry name" value="SET_dom_sf"/>
</dbReference>
<keyword evidence="3" id="KW-1185">Reference proteome</keyword>
<dbReference type="GO" id="GO:0016279">
    <property type="term" value="F:protein-lysine N-methyltransferase activity"/>
    <property type="evidence" value="ECO:0007669"/>
    <property type="project" value="InterPro"/>
</dbReference>
<dbReference type="AlphaFoldDB" id="A0AA38RZN6"/>
<protein>
    <submittedName>
        <fullName evidence="2">SET domain-containing protein</fullName>
    </submittedName>
</protein>
<dbReference type="PANTHER" id="PTHR13271:SF137">
    <property type="entry name" value="SET DOMAIN-CONTAINING PROTEIN"/>
    <property type="match status" value="1"/>
</dbReference>
<comment type="caution">
    <text evidence="2">The sequence shown here is derived from an EMBL/GenBank/DDBJ whole genome shotgun (WGS) entry which is preliminary data.</text>
</comment>
<dbReference type="CDD" id="cd19177">
    <property type="entry name" value="SET_SETD4"/>
    <property type="match status" value="1"/>
</dbReference>
<dbReference type="InterPro" id="IPR044429">
    <property type="entry name" value="SETD4_SET"/>
</dbReference>
<dbReference type="PANTHER" id="PTHR13271">
    <property type="entry name" value="UNCHARACTERIZED PUTATIVE METHYLTRANSFERASE"/>
    <property type="match status" value="1"/>
</dbReference>
<dbReference type="EMBL" id="JANBVN010000020">
    <property type="protein sequence ID" value="KAJ9161619.1"/>
    <property type="molecule type" value="Genomic_DNA"/>
</dbReference>
<proteinExistence type="predicted"/>
<dbReference type="Proteomes" id="UP001174691">
    <property type="component" value="Unassembled WGS sequence"/>
</dbReference>
<evidence type="ECO:0000259" key="1">
    <source>
        <dbReference type="PROSITE" id="PS50280"/>
    </source>
</evidence>
<dbReference type="InterPro" id="IPR001214">
    <property type="entry name" value="SET_dom"/>
</dbReference>
<evidence type="ECO:0000313" key="3">
    <source>
        <dbReference type="Proteomes" id="UP001174691"/>
    </source>
</evidence>
<evidence type="ECO:0000313" key="2">
    <source>
        <dbReference type="EMBL" id="KAJ9161619.1"/>
    </source>
</evidence>
<organism evidence="2 3">
    <name type="scientific">Coniochaeta hoffmannii</name>
    <dbReference type="NCBI Taxonomy" id="91930"/>
    <lineage>
        <taxon>Eukaryota</taxon>
        <taxon>Fungi</taxon>
        <taxon>Dikarya</taxon>
        <taxon>Ascomycota</taxon>
        <taxon>Pezizomycotina</taxon>
        <taxon>Sordariomycetes</taxon>
        <taxon>Sordariomycetidae</taxon>
        <taxon>Coniochaetales</taxon>
        <taxon>Coniochaetaceae</taxon>
        <taxon>Coniochaeta</taxon>
    </lineage>
</organism>